<evidence type="ECO:0000313" key="3">
    <source>
        <dbReference type="Proteomes" id="UP000661077"/>
    </source>
</evidence>
<gene>
    <name evidence="2" type="ORF">JM946_26450</name>
</gene>
<name>A0ABS1X4Y1_9GAMM</name>
<feature type="region of interest" description="Disordered" evidence="1">
    <location>
        <begin position="35"/>
        <end position="63"/>
    </location>
</feature>
<dbReference type="EMBL" id="JAEVLS010000008">
    <property type="protein sequence ID" value="MBM0108287.1"/>
    <property type="molecule type" value="Genomic_DNA"/>
</dbReference>
<protein>
    <submittedName>
        <fullName evidence="2">Uncharacterized protein</fullName>
    </submittedName>
</protein>
<evidence type="ECO:0000313" key="2">
    <source>
        <dbReference type="EMBL" id="MBM0108287.1"/>
    </source>
</evidence>
<dbReference type="Proteomes" id="UP000661077">
    <property type="component" value="Unassembled WGS sequence"/>
</dbReference>
<keyword evidence="3" id="KW-1185">Reference proteome</keyword>
<dbReference type="RefSeq" id="WP_203170440.1">
    <property type="nucleotide sequence ID" value="NZ_JAEVLS010000008.1"/>
</dbReference>
<sequence>MLDFEDDIVIHMPTSVPTALPEAMQALEQARERRRAELAGWEPSGGWLVNQRNVRQPTRTGTR</sequence>
<reference evidence="2 3" key="1">
    <citation type="journal article" date="2021" name="Int. J. Syst. Evol. Microbiol.">
        <title>Steroidobacter gossypii sp. nov., isolated from soil of cotton cropping field.</title>
        <authorList>
            <person name="Huang R."/>
            <person name="Yang S."/>
            <person name="Zhen C."/>
            <person name="Liu W."/>
        </authorList>
    </citation>
    <scope>NUCLEOTIDE SEQUENCE [LARGE SCALE GENOMIC DNA]</scope>
    <source>
        <strain evidence="2 3">S1-65</strain>
    </source>
</reference>
<proteinExistence type="predicted"/>
<feature type="compositionally biased region" description="Polar residues" evidence="1">
    <location>
        <begin position="50"/>
        <end position="63"/>
    </location>
</feature>
<organism evidence="2 3">
    <name type="scientific">Steroidobacter gossypii</name>
    <dbReference type="NCBI Taxonomy" id="2805490"/>
    <lineage>
        <taxon>Bacteria</taxon>
        <taxon>Pseudomonadati</taxon>
        <taxon>Pseudomonadota</taxon>
        <taxon>Gammaproteobacteria</taxon>
        <taxon>Steroidobacterales</taxon>
        <taxon>Steroidobacteraceae</taxon>
        <taxon>Steroidobacter</taxon>
    </lineage>
</organism>
<comment type="caution">
    <text evidence="2">The sequence shown here is derived from an EMBL/GenBank/DDBJ whole genome shotgun (WGS) entry which is preliminary data.</text>
</comment>
<evidence type="ECO:0000256" key="1">
    <source>
        <dbReference type="SAM" id="MobiDB-lite"/>
    </source>
</evidence>
<accession>A0ABS1X4Y1</accession>